<feature type="transmembrane region" description="Helical" evidence="1">
    <location>
        <begin position="82"/>
        <end position="111"/>
    </location>
</feature>
<protein>
    <submittedName>
        <fullName evidence="2">Uncharacterized protein</fullName>
    </submittedName>
</protein>
<feature type="transmembrane region" description="Helical" evidence="1">
    <location>
        <begin position="40"/>
        <end position="62"/>
    </location>
</feature>
<comment type="caution">
    <text evidence="2">The sequence shown here is derived from an EMBL/GenBank/DDBJ whole genome shotgun (WGS) entry which is preliminary data.</text>
</comment>
<accession>A0A0P6XB22</accession>
<dbReference type="EMBL" id="LGCM01000051">
    <property type="protein sequence ID" value="KPL79365.1"/>
    <property type="molecule type" value="Genomic_DNA"/>
</dbReference>
<keyword evidence="3" id="KW-1185">Reference proteome</keyword>
<keyword evidence="1" id="KW-1133">Transmembrane helix</keyword>
<sequence>MDGEKRKGRYFLGFFVLAGVLTMMLVLGLIIALLSVSIGSALSIIIPLADLVLFTLGILLLFDKNPFKALPQIKIPALKNPFVNSFIYGLLYGPITLPCSGPLVVSIFAFSLTTTEALSRLSVFLWFGLGFGLPLLALSLISGVLQRNITRWLAQHARWINIAGGLLLVGISIYDFILNLPLLSLMFGS</sequence>
<gene>
    <name evidence="2" type="ORF">ADN01_14485</name>
</gene>
<dbReference type="STRING" id="229921.ADN01_14485"/>
<feature type="transmembrane region" description="Helical" evidence="1">
    <location>
        <begin position="12"/>
        <end position="34"/>
    </location>
</feature>
<keyword evidence="1" id="KW-0812">Transmembrane</keyword>
<evidence type="ECO:0000313" key="2">
    <source>
        <dbReference type="EMBL" id="KPL79365.1"/>
    </source>
</evidence>
<dbReference type="PATRIC" id="fig|229921.5.peg.3123"/>
<reference evidence="2 3" key="1">
    <citation type="submission" date="2015-07" db="EMBL/GenBank/DDBJ databases">
        <title>Genome sequence of Levilinea saccharolytica DSM 16555.</title>
        <authorList>
            <person name="Hemp J."/>
            <person name="Ward L.M."/>
            <person name="Pace L.A."/>
            <person name="Fischer W.W."/>
        </authorList>
    </citation>
    <scope>NUCLEOTIDE SEQUENCE [LARGE SCALE GENOMIC DNA]</scope>
    <source>
        <strain evidence="2 3">KIBI-1</strain>
    </source>
</reference>
<dbReference type="PANTHER" id="PTHR31272:SF9">
    <property type="entry name" value="BLL1027 PROTEIN"/>
    <property type="match status" value="1"/>
</dbReference>
<dbReference type="PANTHER" id="PTHR31272">
    <property type="entry name" value="CYTOCHROME C-TYPE BIOGENESIS PROTEIN HI_1454-RELATED"/>
    <property type="match status" value="1"/>
</dbReference>
<feature type="transmembrane region" description="Helical" evidence="1">
    <location>
        <begin position="157"/>
        <end position="177"/>
    </location>
</feature>
<organism evidence="2 3">
    <name type="scientific">Levilinea saccharolytica</name>
    <dbReference type="NCBI Taxonomy" id="229921"/>
    <lineage>
        <taxon>Bacteria</taxon>
        <taxon>Bacillati</taxon>
        <taxon>Chloroflexota</taxon>
        <taxon>Anaerolineae</taxon>
        <taxon>Anaerolineales</taxon>
        <taxon>Anaerolineaceae</taxon>
        <taxon>Levilinea</taxon>
    </lineage>
</organism>
<evidence type="ECO:0000256" key="1">
    <source>
        <dbReference type="SAM" id="Phobius"/>
    </source>
</evidence>
<feature type="transmembrane region" description="Helical" evidence="1">
    <location>
        <begin position="123"/>
        <end position="145"/>
    </location>
</feature>
<name>A0A0P6XB22_9CHLR</name>
<dbReference type="Proteomes" id="UP000050501">
    <property type="component" value="Unassembled WGS sequence"/>
</dbReference>
<dbReference type="InterPro" id="IPR051790">
    <property type="entry name" value="Cytochrome_c-biogenesis_DsbD"/>
</dbReference>
<dbReference type="AlphaFoldDB" id="A0A0P6XB22"/>
<proteinExistence type="predicted"/>
<keyword evidence="1" id="KW-0472">Membrane</keyword>
<evidence type="ECO:0000313" key="3">
    <source>
        <dbReference type="Proteomes" id="UP000050501"/>
    </source>
</evidence>